<dbReference type="InterPro" id="IPR032791">
    <property type="entry name" value="YhfZ_C"/>
</dbReference>
<dbReference type="Gene3D" id="1.10.10.10">
    <property type="entry name" value="Winged helix-like DNA-binding domain superfamily/Winged helix DNA-binding domain"/>
    <property type="match status" value="1"/>
</dbReference>
<proteinExistence type="predicted"/>
<dbReference type="EMBL" id="PIUK01000186">
    <property type="protein sequence ID" value="MBY6277475.1"/>
    <property type="molecule type" value="Genomic_DNA"/>
</dbReference>
<dbReference type="NCBIfam" id="NF041241">
    <property type="entry name" value="YhfZ_full"/>
    <property type="match status" value="1"/>
</dbReference>
<dbReference type="SUPFAM" id="SSF46785">
    <property type="entry name" value="Winged helix' DNA-binding domain"/>
    <property type="match status" value="1"/>
</dbReference>
<reference evidence="3" key="1">
    <citation type="submission" date="2017-11" db="EMBL/GenBank/DDBJ databases">
        <title>Three new genomes from thermophilic consortium.</title>
        <authorList>
            <person name="Quaggio R."/>
            <person name="Amgarten D."/>
            <person name="Setubal J.C."/>
        </authorList>
    </citation>
    <scope>NUCLEOTIDE SEQUENCE</scope>
    <source>
        <strain evidence="3">ZCTH01-B2</strain>
    </source>
</reference>
<dbReference type="InterPro" id="IPR036390">
    <property type="entry name" value="WH_DNA-bd_sf"/>
</dbReference>
<comment type="caution">
    <text evidence="3">The sequence shown here is derived from an EMBL/GenBank/DDBJ whole genome shotgun (WGS) entry which is preliminary data.</text>
</comment>
<feature type="domain" description="YhfZ helix-turn-helix" evidence="1">
    <location>
        <begin position="28"/>
        <end position="74"/>
    </location>
</feature>
<dbReference type="SUPFAM" id="SSF53850">
    <property type="entry name" value="Periplasmic binding protein-like II"/>
    <property type="match status" value="1"/>
</dbReference>
<evidence type="ECO:0000259" key="1">
    <source>
        <dbReference type="Pfam" id="PF14502"/>
    </source>
</evidence>
<sequence length="311" mass="34574">MNRWQSDLYRKYGRVATQIAADLLALRPGDRIPRVQDYARRCETGNGTVQNALRSLIEAGAVQVEARGHKGTFLVQADYRKLREIAGLASLLGLMPLPYTRRYEGLASGLYEAVRQSDLPFSIGYMRGARNRVAALHRGQADFAVLSRLSAELAVAEGGVVIVMGLGPQTFVSQHGILLARPEYTGITDGMRVGIDPQTLDQAWLTAEECRGRQVELVEIPYSHLLQRLREGQIDAAIWNLDELSSGTMEIYSRPLQSPEARRIAESSSEAVLVIDANRPDLERLLPEIIDPALVRRVQNEVLEGKRIPSY</sequence>
<dbReference type="InterPro" id="IPR041444">
    <property type="entry name" value="HTH_41"/>
</dbReference>
<dbReference type="RefSeq" id="WP_273380713.1">
    <property type="nucleotide sequence ID" value="NZ_JACSIR010000065.1"/>
</dbReference>
<dbReference type="AlphaFoldDB" id="A0A953LFD7"/>
<dbReference type="Proteomes" id="UP000732377">
    <property type="component" value="Unassembled WGS sequence"/>
</dbReference>
<organism evidence="3 4">
    <name type="scientific">Symbiobacterium thermophilum</name>
    <dbReference type="NCBI Taxonomy" id="2734"/>
    <lineage>
        <taxon>Bacteria</taxon>
        <taxon>Bacillati</taxon>
        <taxon>Bacillota</taxon>
        <taxon>Clostridia</taxon>
        <taxon>Eubacteriales</taxon>
        <taxon>Symbiobacteriaceae</taxon>
        <taxon>Symbiobacterium</taxon>
    </lineage>
</organism>
<dbReference type="CDD" id="cd13533">
    <property type="entry name" value="PBP2_Yhfz"/>
    <property type="match status" value="1"/>
</dbReference>
<name>A0A953LFD7_SYMTR</name>
<gene>
    <name evidence="3" type="ORF">CWE10_14925</name>
</gene>
<evidence type="ECO:0008006" key="5">
    <source>
        <dbReference type="Google" id="ProtNLM"/>
    </source>
</evidence>
<dbReference type="Pfam" id="PF14503">
    <property type="entry name" value="YhfZ_C"/>
    <property type="match status" value="1"/>
</dbReference>
<feature type="domain" description="Uncharacterised protein YhfZ C-terminal" evidence="2">
    <location>
        <begin position="78"/>
        <end position="311"/>
    </location>
</feature>
<dbReference type="Gene3D" id="3.40.190.10">
    <property type="entry name" value="Periplasmic binding protein-like II"/>
    <property type="match status" value="2"/>
</dbReference>
<dbReference type="InterPro" id="IPR036388">
    <property type="entry name" value="WH-like_DNA-bd_sf"/>
</dbReference>
<dbReference type="Pfam" id="PF14502">
    <property type="entry name" value="HTH_41"/>
    <property type="match status" value="1"/>
</dbReference>
<evidence type="ECO:0000313" key="4">
    <source>
        <dbReference type="Proteomes" id="UP000732377"/>
    </source>
</evidence>
<evidence type="ECO:0000313" key="3">
    <source>
        <dbReference type="EMBL" id="MBY6277475.1"/>
    </source>
</evidence>
<protein>
    <recommendedName>
        <fullName evidence="5">GntR family transcriptional regulator</fullName>
    </recommendedName>
</protein>
<evidence type="ECO:0000259" key="2">
    <source>
        <dbReference type="Pfam" id="PF14503"/>
    </source>
</evidence>
<accession>A0A953LFD7</accession>